<dbReference type="PANTHER" id="PTHR40396">
    <property type="entry name" value="ATPASE-LIKE PROTEIN"/>
    <property type="match status" value="1"/>
</dbReference>
<gene>
    <name evidence="2" type="ORF">NCTC13149_01582</name>
</gene>
<dbReference type="Proteomes" id="UP000255517">
    <property type="component" value="Unassembled WGS sequence"/>
</dbReference>
<sequence>MILLNMKIDNICMFNNFEIDFTIDRLQGESIVGNERIKCAPNIKYKKLNIIMGGNATGKTTFGKVICEMENLLLGRPSSIIKKIYDKKMDSSCEILFVEGKYLFNYLLEVKENKYIEKLKYTKLRKSKNLDSHKKYLEKEPSIETSNDVYSFEKDKLIISKVIDSFFEEEKSDFKLFFTKNFAYYFRFASFTENSINPNISDELLKETEKILKIIDNSIDSIRTIESTSLNNKDNDNIKEDDYYIVFKNGERVLVEESNPKNIKDNRLSQGTIEAIEMSYILKNLNSFPGTVYLDEQMAYMHTELSNDLILKLIESNKDSQIFITTHNENVLDLNVPIHSYTFFTRNDGVIGVVNPEKKLNKNDRNLKLYVQNNYFETYPELDDLWRNLDE</sequence>
<dbReference type="GO" id="GO:0005524">
    <property type="term" value="F:ATP binding"/>
    <property type="evidence" value="ECO:0007669"/>
    <property type="project" value="InterPro"/>
</dbReference>
<dbReference type="PANTHER" id="PTHR40396:SF1">
    <property type="entry name" value="ATPASE AAA-TYPE CORE DOMAIN-CONTAINING PROTEIN"/>
    <property type="match status" value="1"/>
</dbReference>
<dbReference type="SUPFAM" id="SSF52540">
    <property type="entry name" value="P-loop containing nucleoside triphosphate hydrolases"/>
    <property type="match status" value="1"/>
</dbReference>
<reference evidence="2 3" key="1">
    <citation type="submission" date="2018-06" db="EMBL/GenBank/DDBJ databases">
        <authorList>
            <consortium name="Pathogen Informatics"/>
            <person name="Doyle S."/>
        </authorList>
    </citation>
    <scope>NUCLEOTIDE SEQUENCE [LARGE SCALE GENOMIC DNA]</scope>
    <source>
        <strain evidence="2 3">NCTC13149</strain>
    </source>
</reference>
<evidence type="ECO:0000259" key="1">
    <source>
        <dbReference type="Pfam" id="PF13304"/>
    </source>
</evidence>
<dbReference type="GO" id="GO:0016887">
    <property type="term" value="F:ATP hydrolysis activity"/>
    <property type="evidence" value="ECO:0007669"/>
    <property type="project" value="InterPro"/>
</dbReference>
<name>A0A379C7Q5_9FIRM</name>
<dbReference type="OrthoDB" id="8610837at2"/>
<organism evidence="2 3">
    <name type="scientific">Peptoniphilus lacrimalis</name>
    <dbReference type="NCBI Taxonomy" id="33031"/>
    <lineage>
        <taxon>Bacteria</taxon>
        <taxon>Bacillati</taxon>
        <taxon>Bacillota</taxon>
        <taxon>Tissierellia</taxon>
        <taxon>Tissierellales</taxon>
        <taxon>Peptoniphilaceae</taxon>
        <taxon>Peptoniphilus</taxon>
    </lineage>
</organism>
<accession>A0A379C7Q5</accession>
<dbReference type="RefSeq" id="WP_019035277.1">
    <property type="nucleotide sequence ID" value="NZ_UGSZ01000001.1"/>
</dbReference>
<dbReference type="InterPro" id="IPR003959">
    <property type="entry name" value="ATPase_AAA_core"/>
</dbReference>
<proteinExistence type="predicted"/>
<dbReference type="AlphaFoldDB" id="A0A379C7Q5"/>
<protein>
    <submittedName>
        <fullName evidence="2">Predicted ATPase</fullName>
    </submittedName>
</protein>
<evidence type="ECO:0000313" key="2">
    <source>
        <dbReference type="EMBL" id="SUB57725.1"/>
    </source>
</evidence>
<dbReference type="Gene3D" id="3.40.50.300">
    <property type="entry name" value="P-loop containing nucleotide triphosphate hydrolases"/>
    <property type="match status" value="1"/>
</dbReference>
<feature type="domain" description="ATPase AAA-type core" evidence="1">
    <location>
        <begin position="48"/>
        <end position="333"/>
    </location>
</feature>
<dbReference type="InterPro" id="IPR027417">
    <property type="entry name" value="P-loop_NTPase"/>
</dbReference>
<dbReference type="STRING" id="1122949.GCA_000378725_01664"/>
<evidence type="ECO:0000313" key="3">
    <source>
        <dbReference type="Proteomes" id="UP000255517"/>
    </source>
</evidence>
<dbReference type="Pfam" id="PF13304">
    <property type="entry name" value="AAA_21"/>
    <property type="match status" value="1"/>
</dbReference>
<dbReference type="EMBL" id="UGSZ01000001">
    <property type="protein sequence ID" value="SUB57725.1"/>
    <property type="molecule type" value="Genomic_DNA"/>
</dbReference>